<feature type="compositionally biased region" description="Polar residues" evidence="1">
    <location>
        <begin position="206"/>
        <end position="215"/>
    </location>
</feature>
<feature type="compositionally biased region" description="Polar residues" evidence="1">
    <location>
        <begin position="54"/>
        <end position="67"/>
    </location>
</feature>
<feature type="region of interest" description="Disordered" evidence="1">
    <location>
        <begin position="309"/>
        <end position="397"/>
    </location>
</feature>
<reference evidence="2 3" key="1">
    <citation type="submission" date="2019-07" db="EMBL/GenBank/DDBJ databases">
        <title>Rhodotorula toruloides NBRC10032 genome sequencing.</title>
        <authorList>
            <person name="Shida Y."/>
            <person name="Takaku H."/>
            <person name="Ogasawara W."/>
            <person name="Mori K."/>
        </authorList>
    </citation>
    <scope>NUCLEOTIDE SEQUENCE [LARGE SCALE GENOMIC DNA]</scope>
    <source>
        <strain evidence="2 3">NBRC10032</strain>
    </source>
</reference>
<organism evidence="2 3">
    <name type="scientific">Rhodotorula toruloides</name>
    <name type="common">Yeast</name>
    <name type="synonym">Rhodosporidium toruloides</name>
    <dbReference type="NCBI Taxonomy" id="5286"/>
    <lineage>
        <taxon>Eukaryota</taxon>
        <taxon>Fungi</taxon>
        <taxon>Dikarya</taxon>
        <taxon>Basidiomycota</taxon>
        <taxon>Pucciniomycotina</taxon>
        <taxon>Microbotryomycetes</taxon>
        <taxon>Sporidiobolales</taxon>
        <taxon>Sporidiobolaceae</taxon>
        <taxon>Rhodotorula</taxon>
    </lineage>
</organism>
<feature type="compositionally biased region" description="Acidic residues" evidence="1">
    <location>
        <begin position="367"/>
        <end position="377"/>
    </location>
</feature>
<gene>
    <name evidence="2" type="ORF">Rt10032_c11g4570</name>
</gene>
<evidence type="ECO:0000313" key="2">
    <source>
        <dbReference type="EMBL" id="GEM10553.1"/>
    </source>
</evidence>
<accession>A0A511KJK8</accession>
<sequence>MAYPPVPYPSLQVIQEQGTGRPSFTATADDGDKGASDSSECASQAKGIPLFSSPFKTPSTVMTSQVPATPRRTKVQDLTSSSQTSPDSVEASPTTPSALPARRLARTAVPFKTPTKSTPVISERSTAAEIAQLERRIAHLRQARRYQLATERGDRDGDGELERLCDKWKDAGKLAADMLFERMPSPDSALSDSNDLFVSWGFADSTATSKRTSGGSSWGFASLPPSSDPLGPGSSSFFTKRGPTSEELVSDFMRKVDEEAHRRGVSRLKILEEFEDREHEEGGMDLEHPDIQFANLAQLSKKCVGVKRKGAMGASLSTTGSKRVKLEKLDEGSASAKTTVDNDDDSEDELLDALDELIASSSLAKEAEEEDAGDEEQGDQRDTVECEEPVFEDEPEDIIEMDVEQPEEKEWNVGKMMQRVGIDPTLFGWDETFEAFA</sequence>
<name>A0A511KJK8_RHOTO</name>
<dbReference type="EMBL" id="BJWK01000011">
    <property type="protein sequence ID" value="GEM10553.1"/>
    <property type="molecule type" value="Genomic_DNA"/>
</dbReference>
<feature type="compositionally biased region" description="Polar residues" evidence="1">
    <location>
        <begin position="76"/>
        <end position="97"/>
    </location>
</feature>
<evidence type="ECO:0000313" key="3">
    <source>
        <dbReference type="Proteomes" id="UP000321518"/>
    </source>
</evidence>
<feature type="compositionally biased region" description="Acidic residues" evidence="1">
    <location>
        <begin position="385"/>
        <end position="397"/>
    </location>
</feature>
<feature type="region of interest" description="Disordered" evidence="1">
    <location>
        <begin position="1"/>
        <end position="107"/>
    </location>
</feature>
<comment type="caution">
    <text evidence="2">The sequence shown here is derived from an EMBL/GenBank/DDBJ whole genome shotgun (WGS) entry which is preliminary data.</text>
</comment>
<dbReference type="AlphaFoldDB" id="A0A511KJK8"/>
<dbReference type="Proteomes" id="UP000321518">
    <property type="component" value="Unassembled WGS sequence"/>
</dbReference>
<protein>
    <submittedName>
        <fullName evidence="2">Uncharacterized protein</fullName>
    </submittedName>
</protein>
<feature type="region of interest" description="Disordered" evidence="1">
    <location>
        <begin position="206"/>
        <end position="242"/>
    </location>
</feature>
<feature type="compositionally biased region" description="Polar residues" evidence="1">
    <location>
        <begin position="12"/>
        <end position="24"/>
    </location>
</feature>
<feature type="compositionally biased region" description="Low complexity" evidence="1">
    <location>
        <begin position="222"/>
        <end position="236"/>
    </location>
</feature>
<evidence type="ECO:0000256" key="1">
    <source>
        <dbReference type="SAM" id="MobiDB-lite"/>
    </source>
</evidence>
<feature type="compositionally biased region" description="Acidic residues" evidence="1">
    <location>
        <begin position="341"/>
        <end position="355"/>
    </location>
</feature>
<proteinExistence type="predicted"/>
<dbReference type="OrthoDB" id="27934at2759"/>
<dbReference type="Gene3D" id="6.10.140.1020">
    <property type="match status" value="1"/>
</dbReference>